<dbReference type="EMBL" id="JAVBIK010000001">
    <property type="protein sequence ID" value="MDT7518625.1"/>
    <property type="molecule type" value="Genomic_DNA"/>
</dbReference>
<dbReference type="EMBL" id="JAVBIK010000003">
    <property type="protein sequence ID" value="MDT7520636.1"/>
    <property type="molecule type" value="Genomic_DNA"/>
</dbReference>
<dbReference type="EMBL" id="JAVBIK010000003">
    <property type="protein sequence ID" value="MDT7520600.1"/>
    <property type="molecule type" value="Genomic_DNA"/>
</dbReference>
<evidence type="ECO:0000313" key="30">
    <source>
        <dbReference type="EMBL" id="MDT7520715.1"/>
    </source>
</evidence>
<dbReference type="EMBL" id="JAVBIK010000003">
    <property type="protein sequence ID" value="MDT7520776.1"/>
    <property type="molecule type" value="Genomic_DNA"/>
</dbReference>
<dbReference type="EMBL" id="JAVBIK010000001">
    <property type="protein sequence ID" value="MDT7518390.1"/>
    <property type="molecule type" value="Genomic_DNA"/>
</dbReference>
<dbReference type="EMBL" id="JAVBIK010000003">
    <property type="protein sequence ID" value="MDT7520613.1"/>
    <property type="molecule type" value="Genomic_DNA"/>
</dbReference>
<dbReference type="EMBL" id="JAVBIK010000001">
    <property type="protein sequence ID" value="MDT7518379.1"/>
    <property type="molecule type" value="Genomic_DNA"/>
</dbReference>
<dbReference type="EMBL" id="JAVBIK010000001">
    <property type="protein sequence ID" value="MDT7517211.1"/>
    <property type="molecule type" value="Genomic_DNA"/>
</dbReference>
<evidence type="ECO:0000313" key="31">
    <source>
        <dbReference type="EMBL" id="MDT7520774.1"/>
    </source>
</evidence>
<evidence type="ECO:0000313" key="18">
    <source>
        <dbReference type="EMBL" id="MDT7520613.1"/>
    </source>
</evidence>
<dbReference type="EMBL" id="JAVBIK010000003">
    <property type="protein sequence ID" value="MDT7520696.1"/>
    <property type="molecule type" value="Genomic_DNA"/>
</dbReference>
<evidence type="ECO:0000313" key="10">
    <source>
        <dbReference type="EMBL" id="MDT7518637.1"/>
    </source>
</evidence>
<dbReference type="EMBL" id="JAVBIK010000001">
    <property type="protein sequence ID" value="MDT7517218.1"/>
    <property type="molecule type" value="Genomic_DNA"/>
</dbReference>
<dbReference type="EMBL" id="JAVBIK010000003">
    <property type="protein sequence ID" value="MDT7520664.1"/>
    <property type="molecule type" value="Genomic_DNA"/>
</dbReference>
<evidence type="ECO:0000313" key="35">
    <source>
        <dbReference type="Proteomes" id="UP001321700"/>
    </source>
</evidence>
<keyword evidence="35" id="KW-1185">Reference proteome</keyword>
<dbReference type="EMBL" id="JAVBIK010000003">
    <property type="protein sequence ID" value="MDT7520708.1"/>
    <property type="molecule type" value="Genomic_DNA"/>
</dbReference>
<dbReference type="EMBL" id="JAVBIK010000001">
    <property type="protein sequence ID" value="MDT7517214.1"/>
    <property type="molecule type" value="Genomic_DNA"/>
</dbReference>
<evidence type="ECO:0000313" key="25">
    <source>
        <dbReference type="EMBL" id="MDT7520682.1"/>
    </source>
</evidence>
<evidence type="ECO:0000313" key="23">
    <source>
        <dbReference type="EMBL" id="MDT7520664.1"/>
    </source>
</evidence>
<evidence type="ECO:0000313" key="29">
    <source>
        <dbReference type="EMBL" id="MDT7520711.1"/>
    </source>
</evidence>
<evidence type="ECO:0000313" key="14">
    <source>
        <dbReference type="EMBL" id="MDT7520562.1"/>
    </source>
</evidence>
<protein>
    <recommendedName>
        <fullName evidence="36">Transposase</fullName>
    </recommendedName>
</protein>
<evidence type="ECO:0000313" key="17">
    <source>
        <dbReference type="EMBL" id="MDT7520600.1"/>
    </source>
</evidence>
<evidence type="ECO:0000313" key="1">
    <source>
        <dbReference type="EMBL" id="MDT7517150.1"/>
    </source>
</evidence>
<evidence type="ECO:0000313" key="4">
    <source>
        <dbReference type="EMBL" id="MDT7517218.1"/>
    </source>
</evidence>
<dbReference type="EMBL" id="JAVBIK010000003">
    <property type="protein sequence ID" value="MDT7520587.1"/>
    <property type="molecule type" value="Genomic_DNA"/>
</dbReference>
<evidence type="ECO:0000313" key="19">
    <source>
        <dbReference type="EMBL" id="MDT7520631.1"/>
    </source>
</evidence>
<dbReference type="EMBL" id="JAVBIK010000003">
    <property type="protein sequence ID" value="MDT7520678.1"/>
    <property type="molecule type" value="Genomic_DNA"/>
</dbReference>
<evidence type="ECO:0000313" key="32">
    <source>
        <dbReference type="EMBL" id="MDT7520776.1"/>
    </source>
</evidence>
<evidence type="ECO:0000313" key="13">
    <source>
        <dbReference type="EMBL" id="MDT7520416.1"/>
    </source>
</evidence>
<evidence type="ECO:0000313" key="15">
    <source>
        <dbReference type="EMBL" id="MDT7520580.1"/>
    </source>
</evidence>
<dbReference type="EMBL" id="JAVBIK010000003">
    <property type="protein sequence ID" value="MDT7520715.1"/>
    <property type="molecule type" value="Genomic_DNA"/>
</dbReference>
<accession>A0ABU3KLN2</accession>
<dbReference type="EMBL" id="JAVBIK010000001">
    <property type="protein sequence ID" value="MDT7517252.1"/>
    <property type="molecule type" value="Genomic_DNA"/>
</dbReference>
<dbReference type="EMBL" id="JAVBIK010000003">
    <property type="protein sequence ID" value="MDT7520689.1"/>
    <property type="molecule type" value="Genomic_DNA"/>
</dbReference>
<organism evidence="10 35">
    <name type="scientific">Rhodoferax potami</name>
    <dbReference type="NCBI Taxonomy" id="3068338"/>
    <lineage>
        <taxon>Bacteria</taxon>
        <taxon>Pseudomonadati</taxon>
        <taxon>Pseudomonadota</taxon>
        <taxon>Betaproteobacteria</taxon>
        <taxon>Burkholderiales</taxon>
        <taxon>Comamonadaceae</taxon>
        <taxon>Rhodoferax</taxon>
    </lineage>
</organism>
<sequence>MEETQSVLRRAVLSEQTWAEVLDRFDRAGLTIDEFCSREGISRSSLARRRTLRNKQRGIASPLRTNKVAPTTVPKAAFVDLGDLAGVHGSGNGAMELRIELGSGMSLHLVRR</sequence>
<name>A0ABU3KLN2_9BURK</name>
<evidence type="ECO:0000313" key="27">
    <source>
        <dbReference type="EMBL" id="MDT7520696.1"/>
    </source>
</evidence>
<dbReference type="EMBL" id="JAVBIK010000003">
    <property type="protein sequence ID" value="MDT7520774.1"/>
    <property type="molecule type" value="Genomic_DNA"/>
</dbReference>
<comment type="caution">
    <text evidence="10">The sequence shown here is derived from an EMBL/GenBank/DDBJ whole genome shotgun (WGS) entry which is preliminary data.</text>
</comment>
<evidence type="ECO:0000313" key="12">
    <source>
        <dbReference type="EMBL" id="MDT7520087.1"/>
    </source>
</evidence>
<dbReference type="EMBL" id="JAVBIK010000001">
    <property type="protein sequence ID" value="MDT7518634.1"/>
    <property type="molecule type" value="Genomic_DNA"/>
</dbReference>
<evidence type="ECO:0000313" key="2">
    <source>
        <dbReference type="EMBL" id="MDT7517211.1"/>
    </source>
</evidence>
<dbReference type="EMBL" id="JAVBIK010000003">
    <property type="protein sequence ID" value="MDT7520631.1"/>
    <property type="molecule type" value="Genomic_DNA"/>
</dbReference>
<evidence type="ECO:0008006" key="36">
    <source>
        <dbReference type="Google" id="ProtNLM"/>
    </source>
</evidence>
<dbReference type="EMBL" id="JAVBIK010000001">
    <property type="protein sequence ID" value="MDT7520087.1"/>
    <property type="molecule type" value="Genomic_DNA"/>
</dbReference>
<evidence type="ECO:0000313" key="5">
    <source>
        <dbReference type="EMBL" id="MDT7517252.1"/>
    </source>
</evidence>
<evidence type="ECO:0000313" key="34">
    <source>
        <dbReference type="EMBL" id="MDT7520795.1"/>
    </source>
</evidence>
<dbReference type="EMBL" id="JAVBIK010000003">
    <property type="protein sequence ID" value="MDT7520562.1"/>
    <property type="molecule type" value="Genomic_DNA"/>
</dbReference>
<evidence type="ECO:0000313" key="26">
    <source>
        <dbReference type="EMBL" id="MDT7520689.1"/>
    </source>
</evidence>
<evidence type="ECO:0000313" key="24">
    <source>
        <dbReference type="EMBL" id="MDT7520678.1"/>
    </source>
</evidence>
<reference evidence="10 35" key="1">
    <citation type="submission" date="2023-08" db="EMBL/GenBank/DDBJ databases">
        <title>Rhodoferax potami sp. nov. and Rhodoferax mekongensis sp. nov., isolated from the Mekong River in Thailand.</title>
        <authorList>
            <person name="Kitikhun S."/>
            <person name="Charoenyingcharoen P."/>
            <person name="Siriarchawattana P."/>
            <person name="Likhitrattanapisal S."/>
            <person name="Nilsakha T."/>
            <person name="Chanpet A."/>
            <person name="Rattanawaree P."/>
            <person name="Ingsriswang S."/>
        </authorList>
    </citation>
    <scope>NUCLEOTIDE SEQUENCE [LARGE SCALE GENOMIC DNA]</scope>
    <source>
        <strain evidence="10 35">TBRC 17660</strain>
    </source>
</reference>
<proteinExistence type="predicted"/>
<dbReference type="EMBL" id="JAVBIK010000003">
    <property type="protein sequence ID" value="MDT7520682.1"/>
    <property type="molecule type" value="Genomic_DNA"/>
</dbReference>
<dbReference type="EMBL" id="JAVBIK010000003">
    <property type="protein sequence ID" value="MDT7520711.1"/>
    <property type="molecule type" value="Genomic_DNA"/>
</dbReference>
<evidence type="ECO:0000313" key="28">
    <source>
        <dbReference type="EMBL" id="MDT7520708.1"/>
    </source>
</evidence>
<evidence type="ECO:0000313" key="33">
    <source>
        <dbReference type="EMBL" id="MDT7520791.1"/>
    </source>
</evidence>
<evidence type="ECO:0000313" key="22">
    <source>
        <dbReference type="EMBL" id="MDT7520660.1"/>
    </source>
</evidence>
<dbReference type="EMBL" id="JAVBIK010000003">
    <property type="protein sequence ID" value="MDT7520580.1"/>
    <property type="molecule type" value="Genomic_DNA"/>
</dbReference>
<evidence type="ECO:0000313" key="9">
    <source>
        <dbReference type="EMBL" id="MDT7518634.1"/>
    </source>
</evidence>
<dbReference type="EMBL" id="JAVBIK010000001">
    <property type="protein sequence ID" value="MDT7518637.1"/>
    <property type="molecule type" value="Genomic_DNA"/>
</dbReference>
<evidence type="ECO:0000313" key="11">
    <source>
        <dbReference type="EMBL" id="MDT7519866.1"/>
    </source>
</evidence>
<dbReference type="EMBL" id="JAVBIK010000001">
    <property type="protein sequence ID" value="MDT7517150.1"/>
    <property type="molecule type" value="Genomic_DNA"/>
</dbReference>
<evidence type="ECO:0000313" key="8">
    <source>
        <dbReference type="EMBL" id="MDT7518625.1"/>
    </source>
</evidence>
<dbReference type="EMBL" id="JAVBIK010000003">
    <property type="protein sequence ID" value="MDT7520795.1"/>
    <property type="molecule type" value="Genomic_DNA"/>
</dbReference>
<evidence type="ECO:0000313" key="21">
    <source>
        <dbReference type="EMBL" id="MDT7520654.1"/>
    </source>
</evidence>
<dbReference type="EMBL" id="JAVBIK010000001">
    <property type="protein sequence ID" value="MDT7520416.1"/>
    <property type="molecule type" value="Genomic_DNA"/>
</dbReference>
<dbReference type="EMBL" id="JAVBIK010000001">
    <property type="protein sequence ID" value="MDT7519866.1"/>
    <property type="molecule type" value="Genomic_DNA"/>
</dbReference>
<dbReference type="EMBL" id="JAVBIK010000003">
    <property type="protein sequence ID" value="MDT7520791.1"/>
    <property type="molecule type" value="Genomic_DNA"/>
</dbReference>
<dbReference type="RefSeq" id="WP_313873005.1">
    <property type="nucleotide sequence ID" value="NZ_JAVBIK010000001.1"/>
</dbReference>
<evidence type="ECO:0000313" key="6">
    <source>
        <dbReference type="EMBL" id="MDT7518379.1"/>
    </source>
</evidence>
<evidence type="ECO:0000313" key="3">
    <source>
        <dbReference type="EMBL" id="MDT7517214.1"/>
    </source>
</evidence>
<dbReference type="Proteomes" id="UP001321700">
    <property type="component" value="Unassembled WGS sequence"/>
</dbReference>
<evidence type="ECO:0000313" key="7">
    <source>
        <dbReference type="EMBL" id="MDT7518390.1"/>
    </source>
</evidence>
<dbReference type="EMBL" id="JAVBIK010000003">
    <property type="protein sequence ID" value="MDT7520654.1"/>
    <property type="molecule type" value="Genomic_DNA"/>
</dbReference>
<dbReference type="EMBL" id="JAVBIK010000003">
    <property type="protein sequence ID" value="MDT7520660.1"/>
    <property type="molecule type" value="Genomic_DNA"/>
</dbReference>
<evidence type="ECO:0000313" key="20">
    <source>
        <dbReference type="EMBL" id="MDT7520636.1"/>
    </source>
</evidence>
<evidence type="ECO:0000313" key="16">
    <source>
        <dbReference type="EMBL" id="MDT7520587.1"/>
    </source>
</evidence>
<gene>
    <name evidence="1" type="ORF">RAE19_00050</name>
    <name evidence="2" type="ORF">RAE19_00355</name>
    <name evidence="3" type="ORF">RAE19_00370</name>
    <name evidence="4" type="ORF">RAE19_00395</name>
    <name evidence="5" type="ORF">RAE19_00585</name>
    <name evidence="6" type="ORF">RAE19_06480</name>
    <name evidence="7" type="ORF">RAE19_06660</name>
    <name evidence="8" type="ORF">RAE19_07880</name>
    <name evidence="9" type="ORF">RAE19_07925</name>
    <name evidence="10" type="ORF">RAE19_07950</name>
    <name evidence="11" type="ORF">RAE19_14305</name>
    <name evidence="12" type="ORF">RAE19_15460</name>
    <name evidence="13" type="ORF">RAE19_17160</name>
    <name evidence="14" type="ORF">RAE19_17955</name>
    <name evidence="15" type="ORF">RAE19_18050</name>
    <name evidence="16" type="ORF">RAE19_18095</name>
    <name evidence="17" type="ORF">RAE19_18175</name>
    <name evidence="18" type="ORF">RAE19_18275</name>
    <name evidence="19" type="ORF">RAE19_18365</name>
    <name evidence="20" type="ORF">RAE19_18405</name>
    <name evidence="21" type="ORF">RAE19_18500</name>
    <name evidence="22" type="ORF">RAE19_18540</name>
    <name evidence="23" type="ORF">RAE19_18560</name>
    <name evidence="24" type="ORF">RAE19_18650</name>
    <name evidence="25" type="ORF">RAE19_18670</name>
    <name evidence="26" type="ORF">RAE19_18740</name>
    <name evidence="27" type="ORF">RAE19_18785</name>
    <name evidence="28" type="ORF">RAE19_18850</name>
    <name evidence="29" type="ORF">RAE19_18865</name>
    <name evidence="30" type="ORF">RAE19_18905</name>
    <name evidence="31" type="ORF">RAE19_19245</name>
    <name evidence="32" type="ORF">RAE19_19255</name>
    <name evidence="33" type="ORF">RAE19_19335</name>
    <name evidence="34" type="ORF">RAE19_19370</name>
</gene>